<gene>
    <name evidence="3" type="ORF">EZ313_07825</name>
</gene>
<keyword evidence="4" id="KW-1185">Reference proteome</keyword>
<evidence type="ECO:0000313" key="3">
    <source>
        <dbReference type="EMBL" id="TFZ06532.1"/>
    </source>
</evidence>
<evidence type="ECO:0000313" key="4">
    <source>
        <dbReference type="Proteomes" id="UP000298180"/>
    </source>
</evidence>
<dbReference type="InterPro" id="IPR007893">
    <property type="entry name" value="Spore_coat_U/FanG"/>
</dbReference>
<comment type="caution">
    <text evidence="3">The sequence shown here is derived from an EMBL/GenBank/DDBJ whole genome shotgun (WGS) entry which is preliminary data.</text>
</comment>
<feature type="signal peptide" evidence="1">
    <location>
        <begin position="1"/>
        <end position="18"/>
    </location>
</feature>
<dbReference type="OrthoDB" id="8913159at2"/>
<feature type="chain" id="PRO_5021490114" description="Spore coat protein U/FanG domain-containing protein" evidence="1">
    <location>
        <begin position="19"/>
        <end position="153"/>
    </location>
</feature>
<proteinExistence type="predicted"/>
<feature type="domain" description="Spore coat protein U/FanG" evidence="2">
    <location>
        <begin position="22"/>
        <end position="127"/>
    </location>
</feature>
<evidence type="ECO:0000259" key="2">
    <source>
        <dbReference type="Pfam" id="PF05229"/>
    </source>
</evidence>
<accession>A0A4Z0C6M7</accession>
<name>A0A4Z0C6M7_9BURK</name>
<reference evidence="3 4" key="1">
    <citation type="submission" date="2019-03" db="EMBL/GenBank/DDBJ databases">
        <title>Ramlibacter henchirensis DSM 14656, whole genome shotgun sequence.</title>
        <authorList>
            <person name="Zhang X."/>
            <person name="Feng G."/>
            <person name="Zhu H."/>
        </authorList>
    </citation>
    <scope>NUCLEOTIDE SEQUENCE [LARGE SCALE GENOMIC DNA]</scope>
    <source>
        <strain evidence="3 4">DSM 14656</strain>
    </source>
</reference>
<evidence type="ECO:0000256" key="1">
    <source>
        <dbReference type="SAM" id="SignalP"/>
    </source>
</evidence>
<dbReference type="Pfam" id="PF05229">
    <property type="entry name" value="SCPU"/>
    <property type="match status" value="1"/>
</dbReference>
<dbReference type="AlphaFoldDB" id="A0A4Z0C6M7"/>
<organism evidence="3 4">
    <name type="scientific">Ramlibacter henchirensis</name>
    <dbReference type="NCBI Taxonomy" id="204072"/>
    <lineage>
        <taxon>Bacteria</taxon>
        <taxon>Pseudomonadati</taxon>
        <taxon>Pseudomonadota</taxon>
        <taxon>Betaproteobacteria</taxon>
        <taxon>Burkholderiales</taxon>
        <taxon>Comamonadaceae</taxon>
        <taxon>Ramlibacter</taxon>
    </lineage>
</organism>
<keyword evidence="1" id="KW-0732">Signal</keyword>
<sequence>MKKLLLPLLMALASLAQAQTATGNFNVAITLTTACTLNTPANGALAYTSFAASESSATPASINVRCTNTLPYTATLDGGATTTSNVYTFTDGTLNLTYRLTLAAAGLTGTGTNVGNGGDQAYTITPSVNTAQSGTCATDTCSSTAAHTLTITY</sequence>
<dbReference type="RefSeq" id="WP_135262618.1">
    <property type="nucleotide sequence ID" value="NZ_SMLM01000001.1"/>
</dbReference>
<dbReference type="EMBL" id="SMLM01000001">
    <property type="protein sequence ID" value="TFZ06532.1"/>
    <property type="molecule type" value="Genomic_DNA"/>
</dbReference>
<protein>
    <recommendedName>
        <fullName evidence="2">Spore coat protein U/FanG domain-containing protein</fullName>
    </recommendedName>
</protein>
<dbReference type="Proteomes" id="UP000298180">
    <property type="component" value="Unassembled WGS sequence"/>
</dbReference>
<dbReference type="PROSITE" id="PS51257">
    <property type="entry name" value="PROKAR_LIPOPROTEIN"/>
    <property type="match status" value="1"/>
</dbReference>